<evidence type="ECO:0000313" key="1">
    <source>
        <dbReference type="EMBL" id="MDL5159423.1"/>
    </source>
</evidence>
<comment type="caution">
    <text evidence="1">The sequence shown here is derived from an EMBL/GenBank/DDBJ whole genome shotgun (WGS) entry which is preliminary data.</text>
</comment>
<dbReference type="EMBL" id="JASVWF010000007">
    <property type="protein sequence ID" value="MDL5159423.1"/>
    <property type="molecule type" value="Genomic_DNA"/>
</dbReference>
<gene>
    <name evidence="1" type="ORF">QRT03_25880</name>
</gene>
<dbReference type="RefSeq" id="WP_286056017.1">
    <property type="nucleotide sequence ID" value="NZ_JASVWF010000007.1"/>
</dbReference>
<organism evidence="1 2">
    <name type="scientific">Actinomycetospora termitidis</name>
    <dbReference type="NCBI Taxonomy" id="3053470"/>
    <lineage>
        <taxon>Bacteria</taxon>
        <taxon>Bacillati</taxon>
        <taxon>Actinomycetota</taxon>
        <taxon>Actinomycetes</taxon>
        <taxon>Pseudonocardiales</taxon>
        <taxon>Pseudonocardiaceae</taxon>
        <taxon>Actinomycetospora</taxon>
    </lineage>
</organism>
<name>A0ABT7MFH9_9PSEU</name>
<sequence length="115" mass="12700">MSTVLIDGATISVLPDHVRVMTTHDPDECAGRTCIVHSPTEHSMRGMRLHWRADRGIFERTCEHRIGHPDPDQQAYWRALAASGMHGLDGEPPEPVTPDDWVSAQMTHGCDGCCA</sequence>
<protein>
    <submittedName>
        <fullName evidence="1">Uncharacterized protein</fullName>
    </submittedName>
</protein>
<evidence type="ECO:0000313" key="2">
    <source>
        <dbReference type="Proteomes" id="UP001231924"/>
    </source>
</evidence>
<accession>A0ABT7MFH9</accession>
<keyword evidence="2" id="KW-1185">Reference proteome</keyword>
<dbReference type="Proteomes" id="UP001231924">
    <property type="component" value="Unassembled WGS sequence"/>
</dbReference>
<proteinExistence type="predicted"/>
<reference evidence="1 2" key="1">
    <citation type="submission" date="2023-06" db="EMBL/GenBank/DDBJ databases">
        <title>Actinomycetospora Odt1-22.</title>
        <authorList>
            <person name="Supong K."/>
        </authorList>
    </citation>
    <scope>NUCLEOTIDE SEQUENCE [LARGE SCALE GENOMIC DNA]</scope>
    <source>
        <strain evidence="1 2">Odt1-22</strain>
    </source>
</reference>